<dbReference type="PANTHER" id="PTHR18964:SF149">
    <property type="entry name" value="BIFUNCTIONAL UDP-N-ACETYLGLUCOSAMINE 2-EPIMERASE_N-ACETYLMANNOSAMINE KINASE"/>
    <property type="match status" value="1"/>
</dbReference>
<dbReference type="Gene3D" id="3.30.420.40">
    <property type="match status" value="2"/>
</dbReference>
<sequence length="305" mass="32758">MKKLFLGMDIGGTRIKGAVLNEDGNVVKELLHPTEAHLGKDKVLDNILRLAREACNNYLIVAIGLAVASPLEPNTGVLYYPPNLPFEVFNLKAFMEGNVKLPVFVENDANAYVLGEWWKGAGQGAKVLLGITLGTGIGGGLVVEGKVWHGAHGFGGEFGHTTIQIDGPLCNCGNRGCFEAMASSRFLVETYQRLSMKQEMITPPEIYEKAVNGDKHAFEAFRIFGRNVAIGLASLCNALNPDVVVIGGGLANAGMLLFDAVKQHFEPQLLSGLRGKIKLKLAELKDLSAVYGAVKNVINEIQGGE</sequence>
<dbReference type="InterPro" id="IPR043129">
    <property type="entry name" value="ATPase_NBD"/>
</dbReference>
<dbReference type="Proteomes" id="UP000063234">
    <property type="component" value="Chromosome"/>
</dbReference>
<comment type="similarity">
    <text evidence="1">Belongs to the ROK (NagC/XylR) family.</text>
</comment>
<dbReference type="PATRIC" id="fig|1298851.3.peg.488"/>
<dbReference type="InterPro" id="IPR049874">
    <property type="entry name" value="ROK_cs"/>
</dbReference>
<reference evidence="3" key="1">
    <citation type="journal article" date="2018" name="Science">
        <title>A primordial and reversible TCA cycle in a facultatively chemolithoautotrophic thermophile.</title>
        <authorList>
            <person name="Nunoura T."/>
            <person name="Chikaraishi Y."/>
            <person name="Izaki R."/>
            <person name="Suwa T."/>
            <person name="Sato T."/>
            <person name="Harada T."/>
            <person name="Mori K."/>
            <person name="Kato Y."/>
            <person name="Miyazaki M."/>
            <person name="Shimamura S."/>
            <person name="Yanagawa K."/>
            <person name="Shuto A."/>
            <person name="Ohkouchi N."/>
            <person name="Fujita N."/>
            <person name="Takaki Y."/>
            <person name="Atomi H."/>
            <person name="Takai K."/>
        </authorList>
    </citation>
    <scope>NUCLEOTIDE SEQUENCE [LARGE SCALE GENOMIC DNA]</scope>
    <source>
        <strain evidence="3">DSM 17441 / JCM 13301 / NBRC 103674 / ABI70S6</strain>
    </source>
</reference>
<dbReference type="Pfam" id="PF00480">
    <property type="entry name" value="ROK"/>
    <property type="match status" value="1"/>
</dbReference>
<proteinExistence type="inferred from homology"/>
<dbReference type="AlphaFoldDB" id="A0A0S3QSG8"/>
<gene>
    <name evidence="2" type="primary">glk</name>
    <name evidence="2" type="ORF">TST_0476</name>
</gene>
<dbReference type="EC" id="2.7.1.2" evidence="2"/>
<name>A0A0S3QSG8_THET7</name>
<evidence type="ECO:0000256" key="1">
    <source>
        <dbReference type="ARBA" id="ARBA00006479"/>
    </source>
</evidence>
<keyword evidence="2" id="KW-0418">Kinase</keyword>
<dbReference type="STRING" id="1298851.TST_0476"/>
<evidence type="ECO:0000313" key="2">
    <source>
        <dbReference type="EMBL" id="BAT71283.1"/>
    </source>
</evidence>
<dbReference type="InterPro" id="IPR000600">
    <property type="entry name" value="ROK"/>
</dbReference>
<accession>A0A0S3QSG8</accession>
<dbReference type="PANTHER" id="PTHR18964">
    <property type="entry name" value="ROK (REPRESSOR, ORF, KINASE) FAMILY"/>
    <property type="match status" value="1"/>
</dbReference>
<protein>
    <submittedName>
        <fullName evidence="2">Glucokinase</fullName>
        <ecNumber evidence="2">2.7.1.2</ecNumber>
    </submittedName>
</protein>
<dbReference type="PROSITE" id="PS01125">
    <property type="entry name" value="ROK"/>
    <property type="match status" value="1"/>
</dbReference>
<keyword evidence="2" id="KW-0808">Transferase</keyword>
<organism evidence="2 3">
    <name type="scientific">Thermosulfidibacter takaii (strain DSM 17441 / JCM 13301 / NBRC 103674 / ABI70S6)</name>
    <dbReference type="NCBI Taxonomy" id="1298851"/>
    <lineage>
        <taxon>Bacteria</taxon>
        <taxon>Pseudomonadati</taxon>
        <taxon>Thermosulfidibacterota</taxon>
        <taxon>Thermosulfidibacteria</taxon>
        <taxon>Thermosulfidibacterales</taxon>
        <taxon>Thermosulfidibacteraceae</taxon>
    </lineage>
</organism>
<evidence type="ECO:0000313" key="3">
    <source>
        <dbReference type="Proteomes" id="UP000063234"/>
    </source>
</evidence>
<dbReference type="RefSeq" id="WP_068549201.1">
    <property type="nucleotide sequence ID" value="NZ_AP013035.1"/>
</dbReference>
<dbReference type="GO" id="GO:0004340">
    <property type="term" value="F:glucokinase activity"/>
    <property type="evidence" value="ECO:0007669"/>
    <property type="project" value="UniProtKB-EC"/>
</dbReference>
<keyword evidence="3" id="KW-1185">Reference proteome</keyword>
<dbReference type="OrthoDB" id="9810372at2"/>
<dbReference type="KEGG" id="ttk:TST_0476"/>
<dbReference type="EMBL" id="AP013035">
    <property type="protein sequence ID" value="BAT71283.1"/>
    <property type="molecule type" value="Genomic_DNA"/>
</dbReference>
<dbReference type="SUPFAM" id="SSF53067">
    <property type="entry name" value="Actin-like ATPase domain"/>
    <property type="match status" value="1"/>
</dbReference>